<keyword evidence="2" id="KW-1185">Reference proteome</keyword>
<sequence length="73" mass="8146">MIAGTINNTLKAKDPTKTIAEDSVKTAEDSVKTAEDSVKTKGPMWKKEDLGTQIRSFEYQIYGIMEKVVSYES</sequence>
<reference evidence="1 2" key="1">
    <citation type="submission" date="2014-07" db="EMBL/GenBank/DDBJ databases">
        <title>Methanogenic archaea and the global carbon cycle.</title>
        <authorList>
            <person name="Henriksen J.R."/>
            <person name="Luke J."/>
            <person name="Reinhart S."/>
            <person name="Benedict M.N."/>
            <person name="Youngblut N.D."/>
            <person name="Metcalf M.E."/>
            <person name="Whitaker R.J."/>
            <person name="Metcalf W.W."/>
        </authorList>
    </citation>
    <scope>NUCLEOTIDE SEQUENCE [LARGE SCALE GENOMIC DNA]</scope>
    <source>
        <strain evidence="1 2">Z-761</strain>
    </source>
</reference>
<dbReference type="GeneID" id="24811322"/>
<protein>
    <submittedName>
        <fullName evidence="1">Uncharacterized protein</fullName>
    </submittedName>
</protein>
<dbReference type="RefSeq" id="WP_048122234.1">
    <property type="nucleotide sequence ID" value="NZ_CP009520.1"/>
</dbReference>
<gene>
    <name evidence="1" type="ORF">MSVAZ_2807</name>
</gene>
<dbReference type="PATRIC" id="fig|1434123.4.peg.3449"/>
<evidence type="ECO:0000313" key="1">
    <source>
        <dbReference type="EMBL" id="AKB45076.1"/>
    </source>
</evidence>
<dbReference type="AlphaFoldDB" id="A0A0E3LHY4"/>
<dbReference type="Proteomes" id="UP000033096">
    <property type="component" value="Chromosome"/>
</dbReference>
<dbReference type="KEGG" id="mvc:MSVAZ_2807"/>
<proteinExistence type="predicted"/>
<organism evidence="1 2">
    <name type="scientific">Methanosarcina vacuolata Z-761</name>
    <dbReference type="NCBI Taxonomy" id="1434123"/>
    <lineage>
        <taxon>Archaea</taxon>
        <taxon>Methanobacteriati</taxon>
        <taxon>Methanobacteriota</taxon>
        <taxon>Stenosarchaea group</taxon>
        <taxon>Methanomicrobia</taxon>
        <taxon>Methanosarcinales</taxon>
        <taxon>Methanosarcinaceae</taxon>
        <taxon>Methanosarcina</taxon>
    </lineage>
</organism>
<accession>A0A0E3LHY4</accession>
<name>A0A0E3LHY4_9EURY</name>
<dbReference type="HOGENOM" id="CLU_2820837_0_0_2"/>
<dbReference type="STRING" id="1434123.MSVAZ_2807"/>
<evidence type="ECO:0000313" key="2">
    <source>
        <dbReference type="Proteomes" id="UP000033096"/>
    </source>
</evidence>
<dbReference type="EMBL" id="CP009520">
    <property type="protein sequence ID" value="AKB45076.1"/>
    <property type="molecule type" value="Genomic_DNA"/>
</dbReference>